<dbReference type="Pfam" id="PF01425">
    <property type="entry name" value="Amidase"/>
    <property type="match status" value="1"/>
</dbReference>
<keyword evidence="3" id="KW-1185">Reference proteome</keyword>
<dbReference type="Gene3D" id="3.90.1300.10">
    <property type="entry name" value="Amidase signature (AS) domain"/>
    <property type="match status" value="1"/>
</dbReference>
<dbReference type="RefSeq" id="WP_171224830.1">
    <property type="nucleotide sequence ID" value="NZ_CP053085.1"/>
</dbReference>
<protein>
    <submittedName>
        <fullName evidence="2">Amidase</fullName>
    </submittedName>
</protein>
<dbReference type="SUPFAM" id="SSF75304">
    <property type="entry name" value="Amidase signature (AS) enzymes"/>
    <property type="match status" value="1"/>
</dbReference>
<dbReference type="PROSITE" id="PS51318">
    <property type="entry name" value="TAT"/>
    <property type="match status" value="1"/>
</dbReference>
<reference evidence="2 3" key="1">
    <citation type="submission" date="2020-05" db="EMBL/GenBank/DDBJ databases">
        <title>Complete genome sequence of Gemmatimonas greenlandica TET16.</title>
        <authorList>
            <person name="Zeng Y."/>
        </authorList>
    </citation>
    <scope>NUCLEOTIDE SEQUENCE [LARGE SCALE GENOMIC DNA]</scope>
    <source>
        <strain evidence="2 3">TET16</strain>
    </source>
</reference>
<evidence type="ECO:0000259" key="1">
    <source>
        <dbReference type="Pfam" id="PF01425"/>
    </source>
</evidence>
<evidence type="ECO:0000313" key="3">
    <source>
        <dbReference type="Proteomes" id="UP000500938"/>
    </source>
</evidence>
<dbReference type="InterPro" id="IPR036928">
    <property type="entry name" value="AS_sf"/>
</dbReference>
<organism evidence="2 3">
    <name type="scientific">Gemmatimonas groenlandica</name>
    <dbReference type="NCBI Taxonomy" id="2732249"/>
    <lineage>
        <taxon>Bacteria</taxon>
        <taxon>Pseudomonadati</taxon>
        <taxon>Gemmatimonadota</taxon>
        <taxon>Gemmatimonadia</taxon>
        <taxon>Gemmatimonadales</taxon>
        <taxon>Gemmatimonadaceae</taxon>
        <taxon>Gemmatimonas</taxon>
    </lineage>
</organism>
<name>A0A6M4IL76_9BACT</name>
<dbReference type="GO" id="GO:0050567">
    <property type="term" value="F:glutaminyl-tRNA synthase (glutamine-hydrolyzing) activity"/>
    <property type="evidence" value="ECO:0007669"/>
    <property type="project" value="TreeGrafter"/>
</dbReference>
<dbReference type="KEGG" id="ggr:HKW67_07715"/>
<gene>
    <name evidence="2" type="ORF">HKW67_07715</name>
</gene>
<dbReference type="Proteomes" id="UP000500938">
    <property type="component" value="Chromosome"/>
</dbReference>
<sequence length="612" mass="64586">MDTPLDFLEQAEAELAAADHDESATGVDRRQFMFYSLVAAAASTFGAQAAGAQGALARASGMGSIASGAAQPPQVPPVPLGNGEAPALQFMPYPGGTGALMEKVVREKGAGAFTRTPHAVEKWSGVVPTNPDDLAFLPAHRISALIKARKITSRQITDIYLARIEKLNPTLNFVVTLLASQARAEADKADAEIAAGKYRGPLHGVPYGIKDLFAVKGVPTSWGSADFKDQIADTDSEVVVRLRDAGAVLLAKLATGLFAQNDWWFGGRTNNPWNTNIGSSGSSTGPGSATAAGCVAFSIGTETQGSIVSPAIRNGISALRPTFGRVSRYGGMVLSWSQDRVGPMCRTAEDCAMVFSVLHGVDEKDASTVTMPFQFDRNLKLASLRIGVDPAAPKELVDKLRELGMNPKTIGARPTVAGMQGGGLNVEYAAAFDFYVQRKAKEIGLDLNTIYDAPRTGNAPFGNNVAALPKGIEAGATNPMAAADWNPRFVGGRTARGFEFMQNQRRRMLLVAKWGEFMKDLDLFIAGPNADVGPNAQTGHPCAVLPYKFDVPQFGGGGGGGGANAATPAPVYKAQPICGVITGNLYNDDLILSVAHQFQKATDFHTKRPSFA</sequence>
<dbReference type="InterPro" id="IPR006311">
    <property type="entry name" value="TAT_signal"/>
</dbReference>
<dbReference type="InterPro" id="IPR023631">
    <property type="entry name" value="Amidase_dom"/>
</dbReference>
<accession>A0A6M4IL76</accession>
<feature type="domain" description="Amidase" evidence="1">
    <location>
        <begin position="156"/>
        <end position="394"/>
    </location>
</feature>
<dbReference type="InterPro" id="IPR000120">
    <property type="entry name" value="Amidase"/>
</dbReference>
<dbReference type="AlphaFoldDB" id="A0A6M4IL76"/>
<dbReference type="PANTHER" id="PTHR11895">
    <property type="entry name" value="TRANSAMIDASE"/>
    <property type="match status" value="1"/>
</dbReference>
<evidence type="ECO:0000313" key="2">
    <source>
        <dbReference type="EMBL" id="QJR35400.1"/>
    </source>
</evidence>
<proteinExistence type="predicted"/>
<dbReference type="PANTHER" id="PTHR11895:SF73">
    <property type="entry name" value="AMIDASE FAMILY PROTEIN"/>
    <property type="match status" value="1"/>
</dbReference>
<dbReference type="EMBL" id="CP053085">
    <property type="protein sequence ID" value="QJR35400.1"/>
    <property type="molecule type" value="Genomic_DNA"/>
</dbReference>